<dbReference type="CDD" id="cd00592">
    <property type="entry name" value="HTH_MerR-like"/>
    <property type="match status" value="1"/>
</dbReference>
<dbReference type="AlphaFoldDB" id="A0AAC9HPG5"/>
<dbReference type="Proteomes" id="UP000095210">
    <property type="component" value="Chromosome"/>
</dbReference>
<dbReference type="SMART" id="SM00422">
    <property type="entry name" value="HTH_MERR"/>
    <property type="match status" value="1"/>
</dbReference>
<dbReference type="PROSITE" id="PS50937">
    <property type="entry name" value="HTH_MERR_2"/>
    <property type="match status" value="1"/>
</dbReference>
<evidence type="ECO:0000313" key="3">
    <source>
        <dbReference type="EMBL" id="AOS62964.1"/>
    </source>
</evidence>
<evidence type="ECO:0000259" key="2">
    <source>
        <dbReference type="PROSITE" id="PS50937"/>
    </source>
</evidence>
<gene>
    <name evidence="3" type="ORF">TL08_10750</name>
</gene>
<dbReference type="InterPro" id="IPR000551">
    <property type="entry name" value="MerR-type_HTH_dom"/>
</dbReference>
<evidence type="ECO:0000313" key="4">
    <source>
        <dbReference type="Proteomes" id="UP000095210"/>
    </source>
</evidence>
<sequence length="242" mass="26365">MTAAGRSERGALSIGMVLSQLRVDFPEVTISKIRFLESEGLVRPARTQTGYRQFSEQDVERLRFVLGAQRDHYLPLKVIKEQLLAAERGGELALPKAGRPPIGVASTGMPRASDFASGGEMRLTREEMLAASDIAPALLAEMEQYGLVRPGQAGFYDPDAVEIARTVRAVTEFGIEPRHLRALRSSADRQVDLLAQAVRPIARQRGADAGARAEETLRELAALSVSLHALLVKTGLRDVIGR</sequence>
<name>A0AAC9HPG5_9PSEU</name>
<keyword evidence="4" id="KW-1185">Reference proteome</keyword>
<evidence type="ECO:0000256" key="1">
    <source>
        <dbReference type="ARBA" id="ARBA00023125"/>
    </source>
</evidence>
<feature type="domain" description="HTH merR-type" evidence="2">
    <location>
        <begin position="28"/>
        <end position="85"/>
    </location>
</feature>
<dbReference type="GO" id="GO:0003700">
    <property type="term" value="F:DNA-binding transcription factor activity"/>
    <property type="evidence" value="ECO:0007669"/>
    <property type="project" value="InterPro"/>
</dbReference>
<dbReference type="Gene3D" id="1.10.1660.10">
    <property type="match status" value="1"/>
</dbReference>
<dbReference type="PANTHER" id="PTHR30204:SF89">
    <property type="entry name" value="HTH MERR-TYPE DOMAIN-CONTAINING PROTEIN"/>
    <property type="match status" value="1"/>
</dbReference>
<dbReference type="Pfam" id="PF13411">
    <property type="entry name" value="MerR_1"/>
    <property type="match status" value="1"/>
</dbReference>
<dbReference type="InterPro" id="IPR047057">
    <property type="entry name" value="MerR_fam"/>
</dbReference>
<proteinExistence type="predicted"/>
<organism evidence="3 4">
    <name type="scientific">Actinoalloteichus hymeniacidonis</name>
    <dbReference type="NCBI Taxonomy" id="340345"/>
    <lineage>
        <taxon>Bacteria</taxon>
        <taxon>Bacillati</taxon>
        <taxon>Actinomycetota</taxon>
        <taxon>Actinomycetes</taxon>
        <taxon>Pseudonocardiales</taxon>
        <taxon>Pseudonocardiaceae</taxon>
        <taxon>Actinoalloteichus</taxon>
    </lineage>
</organism>
<dbReference type="SUPFAM" id="SSF46955">
    <property type="entry name" value="Putative DNA-binding domain"/>
    <property type="match status" value="1"/>
</dbReference>
<dbReference type="InterPro" id="IPR009061">
    <property type="entry name" value="DNA-bd_dom_put_sf"/>
</dbReference>
<dbReference type="KEGG" id="ahm:TL08_10750"/>
<reference evidence="4" key="1">
    <citation type="submission" date="2016-03" db="EMBL/GenBank/DDBJ databases">
        <title>Complete genome sequence of the type strain Actinoalloteichus hymeniacidonis DSM 45092.</title>
        <authorList>
            <person name="Schaffert L."/>
            <person name="Albersmeier A."/>
            <person name="Winkler A."/>
            <person name="Kalinowski J."/>
            <person name="Zotchev S."/>
            <person name="Ruckert C."/>
        </authorList>
    </citation>
    <scope>NUCLEOTIDE SEQUENCE [LARGE SCALE GENOMIC DNA]</scope>
    <source>
        <strain evidence="4">HPA177(T) (DSM 45092(T))</strain>
    </source>
</reference>
<dbReference type="RefSeq" id="WP_069848540.1">
    <property type="nucleotide sequence ID" value="NZ_CP014859.1"/>
</dbReference>
<dbReference type="EMBL" id="CP014859">
    <property type="protein sequence ID" value="AOS62964.1"/>
    <property type="molecule type" value="Genomic_DNA"/>
</dbReference>
<dbReference type="GO" id="GO:0003677">
    <property type="term" value="F:DNA binding"/>
    <property type="evidence" value="ECO:0007669"/>
    <property type="project" value="UniProtKB-KW"/>
</dbReference>
<dbReference type="PANTHER" id="PTHR30204">
    <property type="entry name" value="REDOX-CYCLING DRUG-SENSING TRANSCRIPTIONAL ACTIVATOR SOXR"/>
    <property type="match status" value="1"/>
</dbReference>
<accession>A0AAC9HPG5</accession>
<protein>
    <submittedName>
        <fullName evidence="3">MerR HTH family regulatory protein</fullName>
    </submittedName>
</protein>
<keyword evidence="1" id="KW-0238">DNA-binding</keyword>